<feature type="active site" description="Proton donor" evidence="3">
    <location>
        <position position="118"/>
    </location>
</feature>
<organism evidence="5 6">
    <name type="scientific">Zhongshania aliphaticivorans</name>
    <dbReference type="NCBI Taxonomy" id="1470434"/>
    <lineage>
        <taxon>Bacteria</taxon>
        <taxon>Pseudomonadati</taxon>
        <taxon>Pseudomonadota</taxon>
        <taxon>Gammaproteobacteria</taxon>
        <taxon>Cellvibrionales</taxon>
        <taxon>Spongiibacteraceae</taxon>
        <taxon>Zhongshania</taxon>
    </lineage>
</organism>
<dbReference type="Pfam" id="PF07555">
    <property type="entry name" value="NAGidase"/>
    <property type="match status" value="1"/>
</dbReference>
<keyword evidence="2 3" id="KW-0326">Glycosidase</keyword>
<dbReference type="PANTHER" id="PTHR13170">
    <property type="entry name" value="O-GLCNACASE"/>
    <property type="match status" value="1"/>
</dbReference>
<dbReference type="InterPro" id="IPR017853">
    <property type="entry name" value="GH"/>
</dbReference>
<comment type="similarity">
    <text evidence="3">Belongs to the glycosyl hydrolase 84 family.</text>
</comment>
<keyword evidence="1 3" id="KW-0378">Hydrolase</keyword>
<proteinExistence type="inferred from homology"/>
<dbReference type="EMBL" id="CP014544">
    <property type="protein sequence ID" value="AMO68516.1"/>
    <property type="molecule type" value="Genomic_DNA"/>
</dbReference>
<name>A0A127M5Q8_9GAMM</name>
<feature type="domain" description="GH84" evidence="4">
    <location>
        <begin position="3"/>
        <end position="275"/>
    </location>
</feature>
<evidence type="ECO:0000259" key="4">
    <source>
        <dbReference type="PROSITE" id="PS52009"/>
    </source>
</evidence>
<reference evidence="5 6" key="1">
    <citation type="submission" date="2015-12" db="EMBL/GenBank/DDBJ databases">
        <authorList>
            <person name="Shamseldin A."/>
            <person name="Moawad H."/>
            <person name="Abd El-Rahim W.M."/>
            <person name="Sadowsky M.J."/>
        </authorList>
    </citation>
    <scope>NUCLEOTIDE SEQUENCE [LARGE SCALE GENOMIC DNA]</scope>
    <source>
        <strain evidence="5 6">SM2</strain>
    </source>
</reference>
<dbReference type="AlphaFoldDB" id="A0A127M5Q8"/>
<dbReference type="PANTHER" id="PTHR13170:SF16">
    <property type="entry name" value="PROTEIN O-GLCNACASE"/>
    <property type="match status" value="1"/>
</dbReference>
<dbReference type="STRING" id="1470434.AZF00_09475"/>
<dbReference type="GO" id="GO:0016231">
    <property type="term" value="F:beta-N-acetylglucosaminidase activity"/>
    <property type="evidence" value="ECO:0007669"/>
    <property type="project" value="TreeGrafter"/>
</dbReference>
<evidence type="ECO:0000313" key="5">
    <source>
        <dbReference type="EMBL" id="AMO68516.1"/>
    </source>
</evidence>
<evidence type="ECO:0000256" key="1">
    <source>
        <dbReference type="ARBA" id="ARBA00022801"/>
    </source>
</evidence>
<sequence length="353" mass="39420">MAFAPGLIEGFYGRQWTWAQRFSLPGLLRQWGYGSYIYAPKADVSLRSEWPQDFSASHRDNLLILGEHCRRSGISWGLGLSPAGLQANYTPTDKIKLARKIAAIAELKPDILWVLFDDLPAGNPQLAENQLAVVNDIRAQLPQVKLAVCPSYYSFDPILEELFGRCPDNYFADLDAGLAPDIDLLWTGNRVISEAYSEEDMARATALLGRKPLLWDNYPVNDGRKTSRFLHLAPFTGRPWQLSAWCAGHMVNPMNQFHLSGLVLPTLAAVYTGRAGYDSEQLLDSVLSPLPAVLASLLKRDMTIFQRQGLDGLSENAKQRYIAEYAAVRHPVAEEVCDWLGEGYRFDPACLTD</sequence>
<dbReference type="InterPro" id="IPR011496">
    <property type="entry name" value="O-GlcNAcase_cat"/>
</dbReference>
<dbReference type="Gene3D" id="3.20.20.80">
    <property type="entry name" value="Glycosidases"/>
    <property type="match status" value="1"/>
</dbReference>
<gene>
    <name evidence="5" type="ORF">AZF00_09475</name>
</gene>
<protein>
    <recommendedName>
        <fullName evidence="4">GH84 domain-containing protein</fullName>
    </recommendedName>
</protein>
<dbReference type="GO" id="GO:0009100">
    <property type="term" value="P:glycoprotein metabolic process"/>
    <property type="evidence" value="ECO:0007669"/>
    <property type="project" value="TreeGrafter"/>
</dbReference>
<dbReference type="PROSITE" id="PS52009">
    <property type="entry name" value="GH84"/>
    <property type="match status" value="1"/>
</dbReference>
<dbReference type="SUPFAM" id="SSF51445">
    <property type="entry name" value="(Trans)glycosidases"/>
    <property type="match status" value="1"/>
</dbReference>
<dbReference type="InterPro" id="IPR051822">
    <property type="entry name" value="Glycosyl_Hydrolase_84"/>
</dbReference>
<dbReference type="Proteomes" id="UP000074119">
    <property type="component" value="Chromosome"/>
</dbReference>
<accession>A0A127M5Q8</accession>
<dbReference type="KEGG" id="zal:AZF00_09475"/>
<evidence type="ECO:0000313" key="6">
    <source>
        <dbReference type="Proteomes" id="UP000074119"/>
    </source>
</evidence>
<dbReference type="RefSeq" id="WP_062383627.1">
    <property type="nucleotide sequence ID" value="NZ_CP014544.1"/>
</dbReference>
<evidence type="ECO:0000256" key="3">
    <source>
        <dbReference type="PROSITE-ProRule" id="PRU01353"/>
    </source>
</evidence>
<evidence type="ECO:0000256" key="2">
    <source>
        <dbReference type="ARBA" id="ARBA00023295"/>
    </source>
</evidence>